<dbReference type="GO" id="GO:0005774">
    <property type="term" value="C:vacuolar membrane"/>
    <property type="evidence" value="ECO:0007669"/>
    <property type="project" value="UniProtKB-SubCell"/>
</dbReference>
<comment type="catalytic activity">
    <reaction evidence="8">
        <text>Fe(2+)(in) = Fe(2+)(out)</text>
        <dbReference type="Rhea" id="RHEA:28486"/>
        <dbReference type="ChEBI" id="CHEBI:29033"/>
    </reaction>
    <physiologicalReaction direction="left-to-right" evidence="8">
        <dbReference type="Rhea" id="RHEA:28487"/>
    </physiologicalReaction>
</comment>
<keyword evidence="4" id="KW-0926">Vacuole</keyword>
<keyword evidence="3" id="KW-0406">Ion transport</keyword>
<keyword evidence="3" id="KW-0408">Iron</keyword>
<gene>
    <name evidence="12" type="primary">LOC107822717</name>
</gene>
<dbReference type="RefSeq" id="XP_016504770.1">
    <property type="nucleotide sequence ID" value="XM_016649284.2"/>
</dbReference>
<feature type="region of interest" description="Disordered" evidence="9">
    <location>
        <begin position="1"/>
        <end position="27"/>
    </location>
</feature>
<accession>A0A1S4CUH0</accession>
<proteinExistence type="inferred from homology"/>
<evidence type="ECO:0000256" key="5">
    <source>
        <dbReference type="ARBA" id="ARBA00022692"/>
    </source>
</evidence>
<keyword evidence="6 10" id="KW-1133">Transmembrane helix</keyword>
<dbReference type="Proteomes" id="UP000790787">
    <property type="component" value="Chromosome 3"/>
</dbReference>
<dbReference type="STRING" id="4097.A0A1S4CUH0"/>
<evidence type="ECO:0000256" key="7">
    <source>
        <dbReference type="ARBA" id="ARBA00023136"/>
    </source>
</evidence>
<dbReference type="AlphaFoldDB" id="A0A1S4CUH0"/>
<name>A0A1S4CUH0_TOBAC</name>
<evidence type="ECO:0000256" key="8">
    <source>
        <dbReference type="ARBA" id="ARBA00044464"/>
    </source>
</evidence>
<dbReference type="OrthoDB" id="73465at2759"/>
<feature type="transmembrane region" description="Helical" evidence="10">
    <location>
        <begin position="211"/>
        <end position="232"/>
    </location>
</feature>
<evidence type="ECO:0000256" key="3">
    <source>
        <dbReference type="ARBA" id="ARBA00022496"/>
    </source>
</evidence>
<dbReference type="GO" id="GO:0016020">
    <property type="term" value="C:membrane"/>
    <property type="evidence" value="ECO:0000318"/>
    <property type="project" value="GO_Central"/>
</dbReference>
<evidence type="ECO:0000256" key="6">
    <source>
        <dbReference type="ARBA" id="ARBA00022989"/>
    </source>
</evidence>
<dbReference type="Pfam" id="PF01988">
    <property type="entry name" value="VIT1"/>
    <property type="match status" value="1"/>
</dbReference>
<dbReference type="RefSeq" id="XP_016504770.1">
    <property type="nucleotide sequence ID" value="XM_016649284.1"/>
</dbReference>
<feature type="transmembrane region" description="Helical" evidence="10">
    <location>
        <begin position="238"/>
        <end position="261"/>
    </location>
</feature>
<dbReference type="PANTHER" id="PTHR31851">
    <property type="entry name" value="FE(2+)/MN(2+) TRANSPORTER PCL1"/>
    <property type="match status" value="1"/>
</dbReference>
<dbReference type="GeneID" id="107822717"/>
<dbReference type="KEGG" id="nta:107822717"/>
<dbReference type="InterPro" id="IPR008217">
    <property type="entry name" value="Ccc1_fam"/>
</dbReference>
<sequence>MDSPQLIESTCAKKKAHAASQEEKTSKKLERAQWLRAAILGANDGLLSTTSLMLGVGAAKDQDQLSMVLSGVAGAFAGACSMAVGEFVSVSTQRDIAKSIADNCRSENELKGEDGGYKTKIQIACSSPTIAETKQGDATNMSFRNILATSTQGGKLLYESPVQIQHHIALTPARSPMIKVMENDAKRTIMQESKQLENDRKLEPLPNPLKAAASSSLAFLFGAFVPMVPALVVSENRIRIGVIVIVASLALYLFGGIGAYLGGSSVKISAVRALFGGWISMAITYALLMPFDKDTKNDNDD</sequence>
<dbReference type="PaxDb" id="4097-A0A1S4CUH0"/>
<evidence type="ECO:0000256" key="9">
    <source>
        <dbReference type="SAM" id="MobiDB-lite"/>
    </source>
</evidence>
<evidence type="ECO:0000256" key="4">
    <source>
        <dbReference type="ARBA" id="ARBA00022554"/>
    </source>
</evidence>
<keyword evidence="11" id="KW-1185">Reference proteome</keyword>
<reference evidence="12" key="2">
    <citation type="submission" date="2025-08" db="UniProtKB">
        <authorList>
            <consortium name="RefSeq"/>
        </authorList>
    </citation>
    <scope>IDENTIFICATION</scope>
    <source>
        <tissue evidence="12">Leaf</tissue>
    </source>
</reference>
<evidence type="ECO:0000256" key="10">
    <source>
        <dbReference type="SAM" id="Phobius"/>
    </source>
</evidence>
<keyword evidence="5 10" id="KW-0812">Transmembrane</keyword>
<dbReference type="GO" id="GO:0030026">
    <property type="term" value="P:intracellular manganese ion homeostasis"/>
    <property type="evidence" value="ECO:0000318"/>
    <property type="project" value="GO_Central"/>
</dbReference>
<evidence type="ECO:0000313" key="12">
    <source>
        <dbReference type="RefSeq" id="XP_016504770.1"/>
    </source>
</evidence>
<comment type="similarity">
    <text evidence="2">Belongs to the CCC1 family.</text>
</comment>
<reference evidence="11" key="1">
    <citation type="journal article" date="2014" name="Nat. Commun.">
        <title>The tobacco genome sequence and its comparison with those of tomato and potato.</title>
        <authorList>
            <person name="Sierro N."/>
            <person name="Battey J.N."/>
            <person name="Ouadi S."/>
            <person name="Bakaher N."/>
            <person name="Bovet L."/>
            <person name="Willig A."/>
            <person name="Goepfert S."/>
            <person name="Peitsch M.C."/>
            <person name="Ivanov N.V."/>
        </authorList>
    </citation>
    <scope>NUCLEOTIDE SEQUENCE [LARGE SCALE GENOMIC DNA]</scope>
</reference>
<keyword evidence="7 10" id="KW-0472">Membrane</keyword>
<evidence type="ECO:0000256" key="1">
    <source>
        <dbReference type="ARBA" id="ARBA00004128"/>
    </source>
</evidence>
<dbReference type="OMA" id="EDRWSMI"/>
<dbReference type="GO" id="GO:0005384">
    <property type="term" value="F:manganese ion transmembrane transporter activity"/>
    <property type="evidence" value="ECO:0000318"/>
    <property type="project" value="GO_Central"/>
</dbReference>
<evidence type="ECO:0000313" key="11">
    <source>
        <dbReference type="Proteomes" id="UP000790787"/>
    </source>
</evidence>
<comment type="subcellular location">
    <subcellularLocation>
        <location evidence="1">Vacuole membrane</location>
        <topology evidence="1">Multi-pass membrane protein</topology>
    </subcellularLocation>
</comment>
<dbReference type="GO" id="GO:0005381">
    <property type="term" value="F:iron ion transmembrane transporter activity"/>
    <property type="evidence" value="ECO:0000318"/>
    <property type="project" value="GO_Central"/>
</dbReference>
<evidence type="ECO:0000256" key="2">
    <source>
        <dbReference type="ARBA" id="ARBA00007049"/>
    </source>
</evidence>
<organism evidence="11 12">
    <name type="scientific">Nicotiana tabacum</name>
    <name type="common">Common tobacco</name>
    <dbReference type="NCBI Taxonomy" id="4097"/>
    <lineage>
        <taxon>Eukaryota</taxon>
        <taxon>Viridiplantae</taxon>
        <taxon>Streptophyta</taxon>
        <taxon>Embryophyta</taxon>
        <taxon>Tracheophyta</taxon>
        <taxon>Spermatophyta</taxon>
        <taxon>Magnoliopsida</taxon>
        <taxon>eudicotyledons</taxon>
        <taxon>Gunneridae</taxon>
        <taxon>Pentapetalae</taxon>
        <taxon>asterids</taxon>
        <taxon>lamiids</taxon>
        <taxon>Solanales</taxon>
        <taxon>Solanaceae</taxon>
        <taxon>Nicotianoideae</taxon>
        <taxon>Nicotianeae</taxon>
        <taxon>Nicotiana</taxon>
    </lineage>
</organism>
<keyword evidence="3" id="KW-0410">Iron transport</keyword>
<feature type="transmembrane region" description="Helical" evidence="10">
    <location>
        <begin position="273"/>
        <end position="291"/>
    </location>
</feature>
<keyword evidence="3" id="KW-0813">Transport</keyword>
<protein>
    <submittedName>
        <fullName evidence="12">Vacuolar iron transporter homolog 1-like</fullName>
    </submittedName>
    <submittedName>
        <fullName evidence="12">Vacuolar iron transporter homolog 4-like</fullName>
    </submittedName>
</protein>